<evidence type="ECO:0000313" key="2">
    <source>
        <dbReference type="Proteomes" id="UP001418222"/>
    </source>
</evidence>
<sequence>MGDARRLEELLEKEGLCAAEEIEEVEVISRGGEPSLLKAGGSLPLEGKIEMVACLQDNVDVFAWSAAEMPGVDADVAYHRLNLDPAVAPIRQK</sequence>
<name>A0AAP0FYA7_9ASPA</name>
<reference evidence="1 2" key="1">
    <citation type="journal article" date="2022" name="Nat. Plants">
        <title>Genomes of leafy and leafless Platanthera orchids illuminate the evolution of mycoheterotrophy.</title>
        <authorList>
            <person name="Li M.H."/>
            <person name="Liu K.W."/>
            <person name="Li Z."/>
            <person name="Lu H.C."/>
            <person name="Ye Q.L."/>
            <person name="Zhang D."/>
            <person name="Wang J.Y."/>
            <person name="Li Y.F."/>
            <person name="Zhong Z.M."/>
            <person name="Liu X."/>
            <person name="Yu X."/>
            <person name="Liu D.K."/>
            <person name="Tu X.D."/>
            <person name="Liu B."/>
            <person name="Hao Y."/>
            <person name="Liao X.Y."/>
            <person name="Jiang Y.T."/>
            <person name="Sun W.H."/>
            <person name="Chen J."/>
            <person name="Chen Y.Q."/>
            <person name="Ai Y."/>
            <person name="Zhai J.W."/>
            <person name="Wu S.S."/>
            <person name="Zhou Z."/>
            <person name="Hsiao Y.Y."/>
            <person name="Wu W.L."/>
            <person name="Chen Y.Y."/>
            <person name="Lin Y.F."/>
            <person name="Hsu J.L."/>
            <person name="Li C.Y."/>
            <person name="Wang Z.W."/>
            <person name="Zhao X."/>
            <person name="Zhong W.Y."/>
            <person name="Ma X.K."/>
            <person name="Ma L."/>
            <person name="Huang J."/>
            <person name="Chen G.Z."/>
            <person name="Huang M.Z."/>
            <person name="Huang L."/>
            <person name="Peng D.H."/>
            <person name="Luo Y.B."/>
            <person name="Zou S.Q."/>
            <person name="Chen S.P."/>
            <person name="Lan S."/>
            <person name="Tsai W.C."/>
            <person name="Van de Peer Y."/>
            <person name="Liu Z.J."/>
        </authorList>
    </citation>
    <scope>NUCLEOTIDE SEQUENCE [LARGE SCALE GENOMIC DNA]</scope>
    <source>
        <strain evidence="1">Lor287</strain>
    </source>
</reference>
<accession>A0AAP0FYA7</accession>
<evidence type="ECO:0000313" key="1">
    <source>
        <dbReference type="EMBL" id="KAK8923844.1"/>
    </source>
</evidence>
<dbReference type="AlphaFoldDB" id="A0AAP0FYA7"/>
<organism evidence="1 2">
    <name type="scientific">Platanthera zijinensis</name>
    <dbReference type="NCBI Taxonomy" id="2320716"/>
    <lineage>
        <taxon>Eukaryota</taxon>
        <taxon>Viridiplantae</taxon>
        <taxon>Streptophyta</taxon>
        <taxon>Embryophyta</taxon>
        <taxon>Tracheophyta</taxon>
        <taxon>Spermatophyta</taxon>
        <taxon>Magnoliopsida</taxon>
        <taxon>Liliopsida</taxon>
        <taxon>Asparagales</taxon>
        <taxon>Orchidaceae</taxon>
        <taxon>Orchidoideae</taxon>
        <taxon>Orchideae</taxon>
        <taxon>Orchidinae</taxon>
        <taxon>Platanthera</taxon>
    </lineage>
</organism>
<comment type="caution">
    <text evidence="1">The sequence shown here is derived from an EMBL/GenBank/DDBJ whole genome shotgun (WGS) entry which is preliminary data.</text>
</comment>
<dbReference type="Proteomes" id="UP001418222">
    <property type="component" value="Unassembled WGS sequence"/>
</dbReference>
<protein>
    <submittedName>
        <fullName evidence="1">Uncharacterized protein</fullName>
    </submittedName>
</protein>
<gene>
    <name evidence="1" type="ORF">KSP39_PZI019751</name>
</gene>
<keyword evidence="2" id="KW-1185">Reference proteome</keyword>
<proteinExistence type="predicted"/>
<dbReference type="EMBL" id="JBBWWQ010000017">
    <property type="protein sequence ID" value="KAK8923844.1"/>
    <property type="molecule type" value="Genomic_DNA"/>
</dbReference>